<dbReference type="AlphaFoldDB" id="A0A4R6JWI3"/>
<dbReference type="RefSeq" id="WP_133873840.1">
    <property type="nucleotide sequence ID" value="NZ_BOMD01000054.1"/>
</dbReference>
<comment type="caution">
    <text evidence="2">The sequence shown here is derived from an EMBL/GenBank/DDBJ whole genome shotgun (WGS) entry which is preliminary data.</text>
</comment>
<evidence type="ECO:0000256" key="1">
    <source>
        <dbReference type="SAM" id="MobiDB-lite"/>
    </source>
</evidence>
<dbReference type="EMBL" id="SNWR01000001">
    <property type="protein sequence ID" value="TDO39526.1"/>
    <property type="molecule type" value="Genomic_DNA"/>
</dbReference>
<reference evidence="2 3" key="1">
    <citation type="submission" date="2019-03" db="EMBL/GenBank/DDBJ databases">
        <title>Sequencing the genomes of 1000 actinobacteria strains.</title>
        <authorList>
            <person name="Klenk H.-P."/>
        </authorList>
    </citation>
    <scope>NUCLEOTIDE SEQUENCE [LARGE SCALE GENOMIC DNA]</scope>
    <source>
        <strain evidence="2 3">DSM 43805</strain>
    </source>
</reference>
<feature type="region of interest" description="Disordered" evidence="1">
    <location>
        <begin position="469"/>
        <end position="495"/>
    </location>
</feature>
<organism evidence="2 3">
    <name type="scientific">Paractinoplanes brasiliensis</name>
    <dbReference type="NCBI Taxonomy" id="52695"/>
    <lineage>
        <taxon>Bacteria</taxon>
        <taxon>Bacillati</taxon>
        <taxon>Actinomycetota</taxon>
        <taxon>Actinomycetes</taxon>
        <taxon>Micromonosporales</taxon>
        <taxon>Micromonosporaceae</taxon>
        <taxon>Paractinoplanes</taxon>
    </lineage>
</organism>
<evidence type="ECO:0000313" key="2">
    <source>
        <dbReference type="EMBL" id="TDO39526.1"/>
    </source>
</evidence>
<name>A0A4R6JWI3_9ACTN</name>
<dbReference type="OrthoDB" id="6691177at2"/>
<keyword evidence="3" id="KW-1185">Reference proteome</keyword>
<gene>
    <name evidence="2" type="ORF">C8E87_3217</name>
</gene>
<proteinExistence type="predicted"/>
<sequence>MRFGEHYEIVRSEADDWFDPYLATDTPLCVEPFAIWADTEDLWFGAHDHVLDFFAMVFDLVRESDGNTASLAWKKAQALMLFPEPAEFCLGVAAGSPNGNGAGKVLQEGMLEGVRTALGLGFDNVPHMEMLALFQGGMGLDRISDAVCNVAKSFFITYTQQVARRHNVPTETFRVRNATWDPATAMWRDAEVDLPANPYTSRRIPVLLVPKRFLRDIPVVTADGFWKFAWNGHAEELRTHFNYDIARHVDRREKAKLARQNPAIVAEYLTSLEHEDHPPYDVDRDPNLRTSWWERGGAIAATAKTSFVPEDPAQFPDFVGTVIDVFKRGVEREGEWQQLWHNNFAYGEKKVQMVFRACVKHYCKANDVAVAGEANAGRGPVDFEFGRGWMARSVVELKLVSNTRFWDGILAQTPEYAMAADVNIAYFVAVAFTDAEMADSLTAKVEKAARIASQRHNVEVRTVIVDARQRPSASKLKPPQEVRDELHRPDEDAAA</sequence>
<feature type="compositionally biased region" description="Basic and acidic residues" evidence="1">
    <location>
        <begin position="478"/>
        <end position="495"/>
    </location>
</feature>
<protein>
    <submittedName>
        <fullName evidence="2">Uncharacterized protein</fullName>
    </submittedName>
</protein>
<accession>A0A4R6JWI3</accession>
<evidence type="ECO:0000313" key="3">
    <source>
        <dbReference type="Proteomes" id="UP000294901"/>
    </source>
</evidence>
<dbReference type="Proteomes" id="UP000294901">
    <property type="component" value="Unassembled WGS sequence"/>
</dbReference>